<protein>
    <submittedName>
        <fullName evidence="3">Succinate-semialdehyde dehydrogenase/glutarate-semialdehyde dehydrogenase</fullName>
        <ecNumber evidence="3">1.2.1.16</ecNumber>
        <ecNumber evidence="3">1.2.1.20</ecNumber>
        <ecNumber evidence="3">1.2.1.79</ecNumber>
    </submittedName>
</protein>
<keyword evidence="1 3" id="KW-0560">Oxidoreductase</keyword>
<comment type="caution">
    <text evidence="3">The sequence shown here is derived from an EMBL/GenBank/DDBJ whole genome shotgun (WGS) entry which is preliminary data.</text>
</comment>
<dbReference type="Gene3D" id="3.40.605.10">
    <property type="entry name" value="Aldehyde Dehydrogenase, Chain A, domain 1"/>
    <property type="match status" value="1"/>
</dbReference>
<proteinExistence type="predicted"/>
<evidence type="ECO:0000256" key="1">
    <source>
        <dbReference type="ARBA" id="ARBA00023002"/>
    </source>
</evidence>
<dbReference type="InterPro" id="IPR016163">
    <property type="entry name" value="Ald_DH_C"/>
</dbReference>
<dbReference type="InterPro" id="IPR015590">
    <property type="entry name" value="Aldehyde_DH_dom"/>
</dbReference>
<dbReference type="Gene3D" id="3.40.309.10">
    <property type="entry name" value="Aldehyde Dehydrogenase, Chain A, domain 2"/>
    <property type="match status" value="1"/>
</dbReference>
<dbReference type="InterPro" id="IPR050740">
    <property type="entry name" value="Aldehyde_DH_Superfamily"/>
</dbReference>
<dbReference type="RefSeq" id="WP_204696627.1">
    <property type="nucleotide sequence ID" value="NZ_JAFBEC010000003.1"/>
</dbReference>
<dbReference type="EC" id="1.2.1.79" evidence="3"/>
<dbReference type="EC" id="1.2.1.20" evidence="3"/>
<gene>
    <name evidence="3" type="ORF">JOD17_001517</name>
</gene>
<dbReference type="Pfam" id="PF00171">
    <property type="entry name" value="Aldedh"/>
    <property type="match status" value="1"/>
</dbReference>
<dbReference type="SUPFAM" id="SSF53720">
    <property type="entry name" value="ALDH-like"/>
    <property type="match status" value="1"/>
</dbReference>
<sequence length="470" mass="50248">MAYINGEWLETTDQENVYNPATGEVIGSVSIVGANETKEAIQAASESFKTWRKLPGATRGAYMAKAVEIMRSRADELANTITKENGKPLADAKGEVTSGINYLEWYAEEAKRVYGDVVPASHEDKHLMVLRQPVGVAAAITPWNFPFSMITRKIAPALAAGCTVVLKPAPATPLSAINVFECFHEAGVPAGVVNLVIGDAEAIGKEMTSSTDVSKLTFTGSTAVGKMLMRDSAATMKRMSMELGGHAPFIIFEDADLEAAANGVLMSKFRNAGQTCISTNRVYVQQSVASEFGDLLARKVSELTVGDGTKEGVDVGPLINDGAVQKVNEHVQDACSKGGKVLSGGNIIESDGNFFEPTVIQGATDTMRIATEETFGPVAPIFSFETTEEVIERANNSRYGLAGYCFTNDLSRAYEVMNELEYGIVGINDPTPITVQAPFGGIKESGTGKEGGKYGLDDYLIEKFVSIKTN</sequence>
<dbReference type="GO" id="GO:0102810">
    <property type="term" value="F:glutarate-semialdehyde dehydrogenase (NADP+) activity"/>
    <property type="evidence" value="ECO:0007669"/>
    <property type="project" value="UniProtKB-EC"/>
</dbReference>
<keyword evidence="4" id="KW-1185">Reference proteome</keyword>
<evidence type="ECO:0000313" key="3">
    <source>
        <dbReference type="EMBL" id="MBM7632424.1"/>
    </source>
</evidence>
<dbReference type="GO" id="GO:0036243">
    <property type="term" value="F:succinate-semialdehyde dehydrogenase (NADP+) activity"/>
    <property type="evidence" value="ECO:0007669"/>
    <property type="project" value="UniProtKB-EC"/>
</dbReference>
<organism evidence="3 4">
    <name type="scientific">Geomicrobium sediminis</name>
    <dbReference type="NCBI Taxonomy" id="1347788"/>
    <lineage>
        <taxon>Bacteria</taxon>
        <taxon>Bacillati</taxon>
        <taxon>Bacillota</taxon>
        <taxon>Bacilli</taxon>
        <taxon>Bacillales</taxon>
        <taxon>Geomicrobium</taxon>
    </lineage>
</organism>
<dbReference type="EMBL" id="JAFBEC010000003">
    <property type="protein sequence ID" value="MBM7632424.1"/>
    <property type="molecule type" value="Genomic_DNA"/>
</dbReference>
<evidence type="ECO:0000259" key="2">
    <source>
        <dbReference type="Pfam" id="PF00171"/>
    </source>
</evidence>
<dbReference type="InterPro" id="IPR016161">
    <property type="entry name" value="Ald_DH/histidinol_DH"/>
</dbReference>
<dbReference type="PANTHER" id="PTHR43353:SF5">
    <property type="entry name" value="SUCCINATE-SEMIALDEHYDE DEHYDROGENASE, MITOCHONDRIAL"/>
    <property type="match status" value="1"/>
</dbReference>
<feature type="domain" description="Aldehyde dehydrogenase" evidence="2">
    <location>
        <begin position="10"/>
        <end position="465"/>
    </location>
</feature>
<name>A0ABS2PAK2_9BACL</name>
<evidence type="ECO:0000313" key="4">
    <source>
        <dbReference type="Proteomes" id="UP000741863"/>
    </source>
</evidence>
<reference evidence="3 4" key="1">
    <citation type="submission" date="2021-01" db="EMBL/GenBank/DDBJ databases">
        <title>Genomic Encyclopedia of Type Strains, Phase IV (KMG-IV): sequencing the most valuable type-strain genomes for metagenomic binning, comparative biology and taxonomic classification.</title>
        <authorList>
            <person name="Goeker M."/>
        </authorList>
    </citation>
    <scope>NUCLEOTIDE SEQUENCE [LARGE SCALE GENOMIC DNA]</scope>
    <source>
        <strain evidence="3 4">DSM 25540</strain>
    </source>
</reference>
<dbReference type="PANTHER" id="PTHR43353">
    <property type="entry name" value="SUCCINATE-SEMIALDEHYDE DEHYDROGENASE, MITOCHONDRIAL"/>
    <property type="match status" value="1"/>
</dbReference>
<dbReference type="CDD" id="cd07103">
    <property type="entry name" value="ALDH_F5_SSADH_GabD"/>
    <property type="match status" value="1"/>
</dbReference>
<dbReference type="EC" id="1.2.1.16" evidence="3"/>
<dbReference type="InterPro" id="IPR016162">
    <property type="entry name" value="Ald_DH_N"/>
</dbReference>
<accession>A0ABS2PAK2</accession>
<dbReference type="Proteomes" id="UP000741863">
    <property type="component" value="Unassembled WGS sequence"/>
</dbReference>